<evidence type="ECO:0000313" key="3">
    <source>
        <dbReference type="Proteomes" id="UP000325292"/>
    </source>
</evidence>
<dbReference type="Gene3D" id="2.120.10.80">
    <property type="entry name" value="Kelch-type beta propeller"/>
    <property type="match status" value="1"/>
</dbReference>
<sequence length="341" mass="36701">MTHRFSKRRIKPRFFVFVLAVIGVAGWGVHLLSFRPSRIVNASQRMHQGSLTPSLIQSWPTTRQLQATSFDLPQPLWGFASLAQGSLLEMAGGHNSQGLSSFSATITPQGLIQGPSGTFARGSFMLVSHGHFIVAGGVEHAQPITAGVAVASGHTVPHVLPEALAYAGTAIGPHGSTWIVGGQSTPSLSRLIWHLHRGHFSVWGHLPLAVENPAIAVSRQFLVVAGGLTTQGQDNPDIWIFARDTHRLVATLRLPSGLENAQLVSIRGNFWLLGGTHGTSPLSTIWLIHHQHLYRASVTLPTPLSGFGTFVRGSVIWLVGGMTPHGPTNHIEGLRLVPHHQ</sequence>
<keyword evidence="1" id="KW-1133">Transmembrane helix</keyword>
<accession>A0ABM6RU68</accession>
<dbReference type="EMBL" id="CP019454">
    <property type="protein sequence ID" value="AUW95014.1"/>
    <property type="molecule type" value="Genomic_DNA"/>
</dbReference>
<dbReference type="SUPFAM" id="SSF117281">
    <property type="entry name" value="Kelch motif"/>
    <property type="match status" value="1"/>
</dbReference>
<proteinExistence type="predicted"/>
<evidence type="ECO:0000313" key="2">
    <source>
        <dbReference type="EMBL" id="AUW95014.1"/>
    </source>
</evidence>
<reference evidence="2 3" key="1">
    <citation type="journal article" date="2019" name="Sci. Rep.">
        <title>Sulfobacillus thermotolerans: new insights into resistance and metabolic capacities of acidophilic chemolithotrophs.</title>
        <authorList>
            <person name="Panyushkina A.E."/>
            <person name="Babenko V.V."/>
            <person name="Nikitina A.S."/>
            <person name="Selezneva O.V."/>
            <person name="Tsaplina I.A."/>
            <person name="Letarova M.A."/>
            <person name="Kostryukova E.S."/>
            <person name="Letarov A.V."/>
        </authorList>
    </citation>
    <scope>NUCLEOTIDE SEQUENCE [LARGE SCALE GENOMIC DNA]</scope>
    <source>
        <strain evidence="2 3">Kr1</strain>
    </source>
</reference>
<organism evidence="2 3">
    <name type="scientific">Sulfobacillus thermotolerans</name>
    <dbReference type="NCBI Taxonomy" id="338644"/>
    <lineage>
        <taxon>Bacteria</taxon>
        <taxon>Bacillati</taxon>
        <taxon>Bacillota</taxon>
        <taxon>Clostridia</taxon>
        <taxon>Eubacteriales</taxon>
        <taxon>Clostridiales Family XVII. Incertae Sedis</taxon>
        <taxon>Sulfobacillus</taxon>
    </lineage>
</organism>
<dbReference type="InterPro" id="IPR015915">
    <property type="entry name" value="Kelch-typ_b-propeller"/>
</dbReference>
<dbReference type="Proteomes" id="UP000325292">
    <property type="component" value="Chromosome"/>
</dbReference>
<keyword evidence="1" id="KW-0812">Transmembrane</keyword>
<evidence type="ECO:0000256" key="1">
    <source>
        <dbReference type="SAM" id="Phobius"/>
    </source>
</evidence>
<gene>
    <name evidence="2" type="ORF">BXT84_14495</name>
</gene>
<keyword evidence="1" id="KW-0472">Membrane</keyword>
<keyword evidence="3" id="KW-1185">Reference proteome</keyword>
<protein>
    <submittedName>
        <fullName evidence="2">Uncharacterized protein</fullName>
    </submittedName>
</protein>
<name>A0ABM6RU68_9FIRM</name>
<feature type="transmembrane region" description="Helical" evidence="1">
    <location>
        <begin position="12"/>
        <end position="34"/>
    </location>
</feature>